<protein>
    <submittedName>
        <fullName evidence="1">Uncharacterized protein</fullName>
    </submittedName>
</protein>
<organism evidence="1 2">
    <name type="scientific">Coniosporium uncinatum</name>
    <dbReference type="NCBI Taxonomy" id="93489"/>
    <lineage>
        <taxon>Eukaryota</taxon>
        <taxon>Fungi</taxon>
        <taxon>Dikarya</taxon>
        <taxon>Ascomycota</taxon>
        <taxon>Pezizomycotina</taxon>
        <taxon>Dothideomycetes</taxon>
        <taxon>Dothideomycetes incertae sedis</taxon>
        <taxon>Coniosporium</taxon>
    </lineage>
</organism>
<comment type="caution">
    <text evidence="1">The sequence shown here is derived from an EMBL/GenBank/DDBJ whole genome shotgun (WGS) entry which is preliminary data.</text>
</comment>
<dbReference type="EMBL" id="JAWDJW010002864">
    <property type="protein sequence ID" value="KAK3077425.1"/>
    <property type="molecule type" value="Genomic_DNA"/>
</dbReference>
<sequence length="241" mass="27589">MSSSTSQSASPTNKIISFYDPQISAPDHADRTLDSILNWPDPRLEQSHNYIQVLFPLPEGSPYNSQAPIVTEEVFHAFRERSELRSQLNKSFERICRFYGFEATTGEVKEEERAVKLTLAQDHEDAFQNWFCSFDHNHLRLTRILRSLRVLGLEAEAAALWTMLQRVCAEKPGVVSKKSRMFWRRAAERELHVPPDVDEVTEETGEGWLREWVGRQAGAQEQKVENRAEKEGSGKGKDATL</sequence>
<gene>
    <name evidence="1" type="ORF">LTS18_010294</name>
</gene>
<accession>A0ACC3DL38</accession>
<dbReference type="Proteomes" id="UP001186974">
    <property type="component" value="Unassembled WGS sequence"/>
</dbReference>
<evidence type="ECO:0000313" key="1">
    <source>
        <dbReference type="EMBL" id="KAK3077425.1"/>
    </source>
</evidence>
<proteinExistence type="predicted"/>
<evidence type="ECO:0000313" key="2">
    <source>
        <dbReference type="Proteomes" id="UP001186974"/>
    </source>
</evidence>
<keyword evidence="2" id="KW-1185">Reference proteome</keyword>
<name>A0ACC3DL38_9PEZI</name>
<reference evidence="1" key="1">
    <citation type="submission" date="2024-09" db="EMBL/GenBank/DDBJ databases">
        <title>Black Yeasts Isolated from many extreme environments.</title>
        <authorList>
            <person name="Coleine C."/>
            <person name="Stajich J.E."/>
            <person name="Selbmann L."/>
        </authorList>
    </citation>
    <scope>NUCLEOTIDE SEQUENCE</scope>
    <source>
        <strain evidence="1">CCFEE 5737</strain>
    </source>
</reference>